<proteinExistence type="predicted"/>
<name>A0A6A6ZIZ6_9PLEO</name>
<gene>
    <name evidence="2" type="ORF">CC86DRAFT_411701</name>
</gene>
<protein>
    <submittedName>
        <fullName evidence="2">Uncharacterized protein</fullName>
    </submittedName>
</protein>
<dbReference type="AlphaFoldDB" id="A0A6A6ZIZ6"/>
<sequence length="161" mass="17617">MAYSSRQVTCTSCHPGSGIVALSNIPPSAIPTLVTLLQRLVHCSSEDNDEDAASESSLKDSTANNDGVDKTGPYTRSAQGDSSTKSLRQFSAITIDFVETSADQILVMKWTAYYEIQQLWKQQKKILNFPLKNGAITNNKMNDVISVILAHEETFRDVSTG</sequence>
<accession>A0A6A6ZIZ6</accession>
<evidence type="ECO:0000256" key="1">
    <source>
        <dbReference type="SAM" id="MobiDB-lite"/>
    </source>
</evidence>
<feature type="region of interest" description="Disordered" evidence="1">
    <location>
        <begin position="48"/>
        <end position="82"/>
    </location>
</feature>
<keyword evidence="3" id="KW-1185">Reference proteome</keyword>
<dbReference type="Proteomes" id="UP000799424">
    <property type="component" value="Unassembled WGS sequence"/>
</dbReference>
<feature type="compositionally biased region" description="Polar residues" evidence="1">
    <location>
        <begin position="54"/>
        <end position="65"/>
    </location>
</feature>
<organism evidence="2 3">
    <name type="scientific">Ophiobolus disseminans</name>
    <dbReference type="NCBI Taxonomy" id="1469910"/>
    <lineage>
        <taxon>Eukaryota</taxon>
        <taxon>Fungi</taxon>
        <taxon>Dikarya</taxon>
        <taxon>Ascomycota</taxon>
        <taxon>Pezizomycotina</taxon>
        <taxon>Dothideomycetes</taxon>
        <taxon>Pleosporomycetidae</taxon>
        <taxon>Pleosporales</taxon>
        <taxon>Pleosporineae</taxon>
        <taxon>Phaeosphaeriaceae</taxon>
        <taxon>Ophiobolus</taxon>
    </lineage>
</organism>
<evidence type="ECO:0000313" key="2">
    <source>
        <dbReference type="EMBL" id="KAF2820868.1"/>
    </source>
</evidence>
<reference evidence="2" key="1">
    <citation type="journal article" date="2020" name="Stud. Mycol.">
        <title>101 Dothideomycetes genomes: a test case for predicting lifestyles and emergence of pathogens.</title>
        <authorList>
            <person name="Haridas S."/>
            <person name="Albert R."/>
            <person name="Binder M."/>
            <person name="Bloem J."/>
            <person name="Labutti K."/>
            <person name="Salamov A."/>
            <person name="Andreopoulos B."/>
            <person name="Baker S."/>
            <person name="Barry K."/>
            <person name="Bills G."/>
            <person name="Bluhm B."/>
            <person name="Cannon C."/>
            <person name="Castanera R."/>
            <person name="Culley D."/>
            <person name="Daum C."/>
            <person name="Ezra D."/>
            <person name="Gonzalez J."/>
            <person name="Henrissat B."/>
            <person name="Kuo A."/>
            <person name="Liang C."/>
            <person name="Lipzen A."/>
            <person name="Lutzoni F."/>
            <person name="Magnuson J."/>
            <person name="Mondo S."/>
            <person name="Nolan M."/>
            <person name="Ohm R."/>
            <person name="Pangilinan J."/>
            <person name="Park H.-J."/>
            <person name="Ramirez L."/>
            <person name="Alfaro M."/>
            <person name="Sun H."/>
            <person name="Tritt A."/>
            <person name="Yoshinaga Y."/>
            <person name="Zwiers L.-H."/>
            <person name="Turgeon B."/>
            <person name="Goodwin S."/>
            <person name="Spatafora J."/>
            <person name="Crous P."/>
            <person name="Grigoriev I."/>
        </authorList>
    </citation>
    <scope>NUCLEOTIDE SEQUENCE</scope>
    <source>
        <strain evidence="2">CBS 113818</strain>
    </source>
</reference>
<evidence type="ECO:0000313" key="3">
    <source>
        <dbReference type="Proteomes" id="UP000799424"/>
    </source>
</evidence>
<dbReference type="EMBL" id="MU006239">
    <property type="protein sequence ID" value="KAF2820868.1"/>
    <property type="molecule type" value="Genomic_DNA"/>
</dbReference>